<evidence type="ECO:0000313" key="2">
    <source>
        <dbReference type="Proteomes" id="UP000186922"/>
    </source>
</evidence>
<dbReference type="AlphaFoldDB" id="A0A1D1UN95"/>
<name>A0A1D1UN95_RAMVA</name>
<proteinExistence type="predicted"/>
<protein>
    <submittedName>
        <fullName evidence="1">Uncharacterized protein</fullName>
    </submittedName>
</protein>
<sequence>MAAVAVYVHDLNWLGSKWLLRQQQFQVCEFEKLRALASVFDVMKYAVDTPLRQPLIRNSSAKGGLVPVC</sequence>
<organism evidence="1 2">
    <name type="scientific">Ramazzottius varieornatus</name>
    <name type="common">Water bear</name>
    <name type="synonym">Tardigrade</name>
    <dbReference type="NCBI Taxonomy" id="947166"/>
    <lineage>
        <taxon>Eukaryota</taxon>
        <taxon>Metazoa</taxon>
        <taxon>Ecdysozoa</taxon>
        <taxon>Tardigrada</taxon>
        <taxon>Eutardigrada</taxon>
        <taxon>Parachela</taxon>
        <taxon>Hypsibioidea</taxon>
        <taxon>Ramazzottiidae</taxon>
        <taxon>Ramazzottius</taxon>
    </lineage>
</organism>
<gene>
    <name evidence="1" type="primary">RvY_01385-1</name>
    <name evidence="1" type="synonym">RvY_01385.1</name>
    <name evidence="1" type="ORF">RvY_01385</name>
</gene>
<comment type="caution">
    <text evidence="1">The sequence shown here is derived from an EMBL/GenBank/DDBJ whole genome shotgun (WGS) entry which is preliminary data.</text>
</comment>
<dbReference type="Proteomes" id="UP000186922">
    <property type="component" value="Unassembled WGS sequence"/>
</dbReference>
<reference evidence="1 2" key="1">
    <citation type="journal article" date="2016" name="Nat. Commun.">
        <title>Extremotolerant tardigrade genome and improved radiotolerance of human cultured cells by tardigrade-unique protein.</title>
        <authorList>
            <person name="Hashimoto T."/>
            <person name="Horikawa D.D."/>
            <person name="Saito Y."/>
            <person name="Kuwahara H."/>
            <person name="Kozuka-Hata H."/>
            <person name="Shin-I T."/>
            <person name="Minakuchi Y."/>
            <person name="Ohishi K."/>
            <person name="Motoyama A."/>
            <person name="Aizu T."/>
            <person name="Enomoto A."/>
            <person name="Kondo K."/>
            <person name="Tanaka S."/>
            <person name="Hara Y."/>
            <person name="Koshikawa S."/>
            <person name="Sagara H."/>
            <person name="Miura T."/>
            <person name="Yokobori S."/>
            <person name="Miyagawa K."/>
            <person name="Suzuki Y."/>
            <person name="Kubo T."/>
            <person name="Oyama M."/>
            <person name="Kohara Y."/>
            <person name="Fujiyama A."/>
            <person name="Arakawa K."/>
            <person name="Katayama T."/>
            <person name="Toyoda A."/>
            <person name="Kunieda T."/>
        </authorList>
    </citation>
    <scope>NUCLEOTIDE SEQUENCE [LARGE SCALE GENOMIC DNA]</scope>
    <source>
        <strain evidence="1 2">YOKOZUNA-1</strain>
    </source>
</reference>
<accession>A0A1D1UN95</accession>
<keyword evidence="2" id="KW-1185">Reference proteome</keyword>
<dbReference type="EMBL" id="BDGG01000001">
    <property type="protein sequence ID" value="GAU88747.1"/>
    <property type="molecule type" value="Genomic_DNA"/>
</dbReference>
<evidence type="ECO:0000313" key="1">
    <source>
        <dbReference type="EMBL" id="GAU88747.1"/>
    </source>
</evidence>